<evidence type="ECO:0000313" key="2">
    <source>
        <dbReference type="Proteomes" id="UP000292423"/>
    </source>
</evidence>
<reference evidence="1 2" key="1">
    <citation type="submission" date="2019-02" db="EMBL/GenBank/DDBJ databases">
        <title>Genomic Encyclopedia of Type Strains, Phase IV (KMG-IV): sequencing the most valuable type-strain genomes for metagenomic binning, comparative biology and taxonomic classification.</title>
        <authorList>
            <person name="Goeker M."/>
        </authorList>
    </citation>
    <scope>NUCLEOTIDE SEQUENCE [LARGE SCALE GENOMIC DNA]</scope>
    <source>
        <strain evidence="1 2">DSM 105135</strain>
    </source>
</reference>
<name>A0A4Q7YK50_9GAMM</name>
<dbReference type="Proteomes" id="UP000292423">
    <property type="component" value="Unassembled WGS sequence"/>
</dbReference>
<dbReference type="EMBL" id="SHKX01000016">
    <property type="protein sequence ID" value="RZU36859.1"/>
    <property type="molecule type" value="Genomic_DNA"/>
</dbReference>
<comment type="caution">
    <text evidence="1">The sequence shown here is derived from an EMBL/GenBank/DDBJ whole genome shotgun (WGS) entry which is preliminary data.</text>
</comment>
<evidence type="ECO:0000313" key="1">
    <source>
        <dbReference type="EMBL" id="RZU36859.1"/>
    </source>
</evidence>
<proteinExistence type="predicted"/>
<accession>A0A4Q7YK50</accession>
<dbReference type="AlphaFoldDB" id="A0A4Q7YK50"/>
<gene>
    <name evidence="1" type="ORF">EV700_3072</name>
</gene>
<sequence>MPATQLSSDGVMGNEESEISKNCHIYLICERPAISFDKNDFSYDGKAISGSIIYKIDGIDFREKFTQEFPLLDDAIELKLSNYPHREIQTFNKRGECVRYLPASALSLAYRADSHDHIFRKLKVLYVGQAFGNGSRTAQVRLKSHSTLQKILAEASYNSPDSEIFVSTFEYPPYRLFTSLDGISKGAIGDKRDSARFVSIIENPLKTNEQISLAEAALIRYFQPHYNKIYKKKFPSMDLKVLNRCYEYDYSALFVEINTEELELSLYSESISPAMHHIANIDLVDHQSRSSFFHMPGYDGKQVKFMPAIGSANNDEE</sequence>
<protein>
    <submittedName>
        <fullName evidence="1">Uncharacterized protein</fullName>
    </submittedName>
</protein>
<keyword evidence="2" id="KW-1185">Reference proteome</keyword>
<organism evidence="1 2">
    <name type="scientific">Fluviicoccus keumensis</name>
    <dbReference type="NCBI Taxonomy" id="1435465"/>
    <lineage>
        <taxon>Bacteria</taxon>
        <taxon>Pseudomonadati</taxon>
        <taxon>Pseudomonadota</taxon>
        <taxon>Gammaproteobacteria</taxon>
        <taxon>Moraxellales</taxon>
        <taxon>Moraxellaceae</taxon>
        <taxon>Fluviicoccus</taxon>
    </lineage>
</organism>